<reference evidence="3" key="2">
    <citation type="submission" date="2020-09" db="EMBL/GenBank/DDBJ databases">
        <authorList>
            <person name="Sun Q."/>
            <person name="Zhou Y."/>
        </authorList>
    </citation>
    <scope>NUCLEOTIDE SEQUENCE</scope>
    <source>
        <strain evidence="3">CGMCC 1.15725</strain>
    </source>
</reference>
<evidence type="ECO:0000256" key="1">
    <source>
        <dbReference type="ARBA" id="ARBA00007613"/>
    </source>
</evidence>
<evidence type="ECO:0000313" key="3">
    <source>
        <dbReference type="EMBL" id="GGF06436.1"/>
    </source>
</evidence>
<keyword evidence="3" id="KW-0808">Transferase</keyword>
<name>A0A8J2YQQ2_9PROT</name>
<keyword evidence="2" id="KW-0564">Palmitate</keyword>
<evidence type="ECO:0000313" key="4">
    <source>
        <dbReference type="Proteomes" id="UP000646365"/>
    </source>
</evidence>
<dbReference type="NCBIfam" id="TIGR01845">
    <property type="entry name" value="outer_NodT"/>
    <property type="match status" value="1"/>
</dbReference>
<accession>A0A8J2YQQ2</accession>
<sequence>MINKLVPRTAIVALLLSGCAVGPDFTPPPAPDVKGYAKEPLAPETVSVAAPAGASQRFVGDMDIPGQWWTLFHSPALNALIEQALKTNHDLTAAQAALRQAEENEKATAASFFPTVEGNYSASRQKNALGTLAATLFNNQPIFSLHTAQLTISYTPDVFGGTRRAVESAMAQAEQQRFELEATYLTLTSNLVAAAVQEASLRGQIAATGRLVAIERELTDLFHRQRALGQVADADILVQEAALAQTEATLPPLEKQLAQQRDLVTALCGRLPSNEPEQTFELASLDLPVELPVSLPSNLVEQRPDVRAAEENLHAATAEVGVAIAAMLPQFSISGFSGTAATDIAKLFTPGNGFWGITGGVDQTFFDGGALLHKRRGADAAMDQAAEQYQSTVVAAFQNVADALHAVKSDADALKAQVAAEQAAERSLDLVRKELPLGQVSHLTVLNAEQIYQQAVIARVQAQAARLADTAALFQALGGGWWNRRDVDVAKL</sequence>
<dbReference type="Proteomes" id="UP000646365">
    <property type="component" value="Unassembled WGS sequence"/>
</dbReference>
<dbReference type="RefSeq" id="WP_189043111.1">
    <property type="nucleotide sequence ID" value="NZ_BMJQ01000002.1"/>
</dbReference>
<comment type="caution">
    <text evidence="3">The sequence shown here is derived from an EMBL/GenBank/DDBJ whole genome shotgun (WGS) entry which is preliminary data.</text>
</comment>
<evidence type="ECO:0000256" key="2">
    <source>
        <dbReference type="RuleBase" id="RU362097"/>
    </source>
</evidence>
<comment type="similarity">
    <text evidence="1 2">Belongs to the outer membrane factor (OMF) (TC 1.B.17) family.</text>
</comment>
<protein>
    <submittedName>
        <fullName evidence="3">Histidine kinase</fullName>
    </submittedName>
</protein>
<dbReference type="GO" id="GO:0005886">
    <property type="term" value="C:plasma membrane"/>
    <property type="evidence" value="ECO:0007669"/>
    <property type="project" value="UniProtKB-SubCell"/>
</dbReference>
<dbReference type="AlphaFoldDB" id="A0A8J2YQQ2"/>
<reference evidence="3" key="1">
    <citation type="journal article" date="2014" name="Int. J. Syst. Evol. Microbiol.">
        <title>Complete genome sequence of Corynebacterium casei LMG S-19264T (=DSM 44701T), isolated from a smear-ripened cheese.</title>
        <authorList>
            <consortium name="US DOE Joint Genome Institute (JGI-PGF)"/>
            <person name="Walter F."/>
            <person name="Albersmeier A."/>
            <person name="Kalinowski J."/>
            <person name="Ruckert C."/>
        </authorList>
    </citation>
    <scope>NUCLEOTIDE SEQUENCE</scope>
    <source>
        <strain evidence="3">CGMCC 1.15725</strain>
    </source>
</reference>
<dbReference type="Gene3D" id="2.20.200.10">
    <property type="entry name" value="Outer membrane efflux proteins (OEP)"/>
    <property type="match status" value="1"/>
</dbReference>
<comment type="subcellular location">
    <subcellularLocation>
        <location evidence="2">Cell membrane</location>
        <topology evidence="2">Lipid-anchor</topology>
    </subcellularLocation>
</comment>
<dbReference type="Gene3D" id="1.20.1600.10">
    <property type="entry name" value="Outer membrane efflux proteins (OEP)"/>
    <property type="match status" value="1"/>
</dbReference>
<feature type="signal peptide" evidence="2">
    <location>
        <begin position="1"/>
        <end position="22"/>
    </location>
</feature>
<dbReference type="PANTHER" id="PTHR30203">
    <property type="entry name" value="OUTER MEMBRANE CATION EFFLUX PROTEIN"/>
    <property type="match status" value="1"/>
</dbReference>
<proteinExistence type="inferred from homology"/>
<dbReference type="InterPro" id="IPR003423">
    <property type="entry name" value="OMP_efflux"/>
</dbReference>
<dbReference type="EMBL" id="BMJQ01000002">
    <property type="protein sequence ID" value="GGF06436.1"/>
    <property type="molecule type" value="Genomic_DNA"/>
</dbReference>
<dbReference type="Pfam" id="PF02321">
    <property type="entry name" value="OEP"/>
    <property type="match status" value="2"/>
</dbReference>
<dbReference type="GO" id="GO:0016301">
    <property type="term" value="F:kinase activity"/>
    <property type="evidence" value="ECO:0007669"/>
    <property type="project" value="UniProtKB-KW"/>
</dbReference>
<dbReference type="PANTHER" id="PTHR30203:SF33">
    <property type="entry name" value="BLR4455 PROTEIN"/>
    <property type="match status" value="1"/>
</dbReference>
<keyword evidence="3" id="KW-0418">Kinase</keyword>
<keyword evidence="2" id="KW-0812">Transmembrane</keyword>
<keyword evidence="4" id="KW-1185">Reference proteome</keyword>
<keyword evidence="2" id="KW-0449">Lipoprotein</keyword>
<keyword evidence="2" id="KW-1134">Transmembrane beta strand</keyword>
<gene>
    <name evidence="3" type="ORF">GCM10011611_09950</name>
</gene>
<dbReference type="InterPro" id="IPR010131">
    <property type="entry name" value="MdtP/NodT-like"/>
</dbReference>
<feature type="chain" id="PRO_5035339343" evidence="2">
    <location>
        <begin position="23"/>
        <end position="492"/>
    </location>
</feature>
<keyword evidence="2" id="KW-0472">Membrane</keyword>
<keyword evidence="2" id="KW-0732">Signal</keyword>
<dbReference type="PROSITE" id="PS51257">
    <property type="entry name" value="PROKAR_LIPOPROTEIN"/>
    <property type="match status" value="1"/>
</dbReference>
<dbReference type="SUPFAM" id="SSF56954">
    <property type="entry name" value="Outer membrane efflux proteins (OEP)"/>
    <property type="match status" value="1"/>
</dbReference>
<organism evidence="3 4">
    <name type="scientific">Aliidongia dinghuensis</name>
    <dbReference type="NCBI Taxonomy" id="1867774"/>
    <lineage>
        <taxon>Bacteria</taxon>
        <taxon>Pseudomonadati</taxon>
        <taxon>Pseudomonadota</taxon>
        <taxon>Alphaproteobacteria</taxon>
        <taxon>Rhodospirillales</taxon>
        <taxon>Dongiaceae</taxon>
        <taxon>Aliidongia</taxon>
    </lineage>
</organism>
<dbReference type="GO" id="GO:0015562">
    <property type="term" value="F:efflux transmembrane transporter activity"/>
    <property type="evidence" value="ECO:0007669"/>
    <property type="project" value="InterPro"/>
</dbReference>